<organism evidence="2 3">
    <name type="scientific">Glossina palpalis gambiensis</name>
    <dbReference type="NCBI Taxonomy" id="67801"/>
    <lineage>
        <taxon>Eukaryota</taxon>
        <taxon>Metazoa</taxon>
        <taxon>Ecdysozoa</taxon>
        <taxon>Arthropoda</taxon>
        <taxon>Hexapoda</taxon>
        <taxon>Insecta</taxon>
        <taxon>Pterygota</taxon>
        <taxon>Neoptera</taxon>
        <taxon>Endopterygota</taxon>
        <taxon>Diptera</taxon>
        <taxon>Brachycera</taxon>
        <taxon>Muscomorpha</taxon>
        <taxon>Hippoboscoidea</taxon>
        <taxon>Glossinidae</taxon>
        <taxon>Glossina</taxon>
    </lineage>
</organism>
<name>A0A1B0BMX0_9MUSC</name>
<evidence type="ECO:0000313" key="2">
    <source>
        <dbReference type="EnsemblMetazoa" id="GPPI035109-PA"/>
    </source>
</evidence>
<dbReference type="Proteomes" id="UP000092460">
    <property type="component" value="Unassembled WGS sequence"/>
</dbReference>
<evidence type="ECO:0000256" key="1">
    <source>
        <dbReference type="SAM" id="Phobius"/>
    </source>
</evidence>
<keyword evidence="3" id="KW-1185">Reference proteome</keyword>
<keyword evidence="1" id="KW-0472">Membrane</keyword>
<reference evidence="2" key="2">
    <citation type="submission" date="2020-05" db="UniProtKB">
        <authorList>
            <consortium name="EnsemblMetazoa"/>
        </authorList>
    </citation>
    <scope>IDENTIFICATION</scope>
    <source>
        <strain evidence="2">IAEA</strain>
    </source>
</reference>
<evidence type="ECO:0000313" key="3">
    <source>
        <dbReference type="Proteomes" id="UP000092460"/>
    </source>
</evidence>
<dbReference type="VEuPathDB" id="VectorBase:GPPI035109"/>
<protein>
    <submittedName>
        <fullName evidence="2">Uncharacterized protein</fullName>
    </submittedName>
</protein>
<keyword evidence="1" id="KW-1133">Transmembrane helix</keyword>
<feature type="transmembrane region" description="Helical" evidence="1">
    <location>
        <begin position="53"/>
        <end position="74"/>
    </location>
</feature>
<dbReference type="AlphaFoldDB" id="A0A1B0BMX0"/>
<sequence length="93" mass="10235">MLIKYKNLTGRHSTTRVTRVRAGTTLRGVNANVAALAISVLSSSGKKHKLIELPITTAIAIAIATATTILVKIFQDTLQLLMHLTHWEIMRTE</sequence>
<reference evidence="3" key="1">
    <citation type="submission" date="2015-01" db="EMBL/GenBank/DDBJ databases">
        <authorList>
            <person name="Aksoy S."/>
            <person name="Warren W."/>
            <person name="Wilson R.K."/>
        </authorList>
    </citation>
    <scope>NUCLEOTIDE SEQUENCE [LARGE SCALE GENOMIC DNA]</scope>
    <source>
        <strain evidence="3">IAEA</strain>
    </source>
</reference>
<keyword evidence="1" id="KW-0812">Transmembrane</keyword>
<accession>A0A1B0BMX0</accession>
<proteinExistence type="predicted"/>
<dbReference type="EMBL" id="JXJN01017073">
    <property type="status" value="NOT_ANNOTATED_CDS"/>
    <property type="molecule type" value="Genomic_DNA"/>
</dbReference>
<dbReference type="EnsemblMetazoa" id="GPPI035109-RA">
    <property type="protein sequence ID" value="GPPI035109-PA"/>
    <property type="gene ID" value="GPPI035109"/>
</dbReference>